<evidence type="ECO:0000259" key="4">
    <source>
        <dbReference type="Pfam" id="PF00588"/>
    </source>
</evidence>
<keyword evidence="3" id="KW-0808">Transferase</keyword>
<accession>A0A857MPQ7</accession>
<protein>
    <submittedName>
        <fullName evidence="6">RNA methyltransferase</fullName>
    </submittedName>
</protein>
<name>A0A857MPQ7_9BACT</name>
<dbReference type="PANTHER" id="PTHR43191:SF2">
    <property type="entry name" value="RRNA METHYLTRANSFERASE 3, MITOCHONDRIAL"/>
    <property type="match status" value="1"/>
</dbReference>
<dbReference type="InterPro" id="IPR001537">
    <property type="entry name" value="SpoU_MeTrfase"/>
</dbReference>
<dbReference type="PANTHER" id="PTHR43191">
    <property type="entry name" value="RRNA METHYLTRANSFERASE 3"/>
    <property type="match status" value="1"/>
</dbReference>
<evidence type="ECO:0000313" key="6">
    <source>
        <dbReference type="EMBL" id="QHN42650.1"/>
    </source>
</evidence>
<dbReference type="InterPro" id="IPR029026">
    <property type="entry name" value="tRNA_m1G_MTases_N"/>
</dbReference>
<dbReference type="Proteomes" id="UP001059824">
    <property type="component" value="Chromosome"/>
</dbReference>
<evidence type="ECO:0000256" key="2">
    <source>
        <dbReference type="ARBA" id="ARBA00022603"/>
    </source>
</evidence>
<comment type="similarity">
    <text evidence="1">Belongs to the class IV-like SAM-binding methyltransferase superfamily. RNA methyltransferase TrmH family.</text>
</comment>
<dbReference type="GO" id="GO:0006396">
    <property type="term" value="P:RNA processing"/>
    <property type="evidence" value="ECO:0007669"/>
    <property type="project" value="InterPro"/>
</dbReference>
<dbReference type="SUPFAM" id="SSF75217">
    <property type="entry name" value="alpha/beta knot"/>
    <property type="match status" value="1"/>
</dbReference>
<dbReference type="SUPFAM" id="SSF55315">
    <property type="entry name" value="L30e-like"/>
    <property type="match status" value="1"/>
</dbReference>
<dbReference type="Gene3D" id="3.30.1330.30">
    <property type="match status" value="1"/>
</dbReference>
<feature type="domain" description="MRM3-like substrate binding" evidence="5">
    <location>
        <begin position="10"/>
        <end position="93"/>
    </location>
</feature>
<dbReference type="InterPro" id="IPR029028">
    <property type="entry name" value="Alpha/beta_knot_MTases"/>
</dbReference>
<dbReference type="AlphaFoldDB" id="A0A857MPQ7"/>
<dbReference type="InterPro" id="IPR051259">
    <property type="entry name" value="rRNA_Methyltransferase"/>
</dbReference>
<feature type="domain" description="tRNA/rRNA methyltransferase SpoU type" evidence="4">
    <location>
        <begin position="118"/>
        <end position="255"/>
    </location>
</feature>
<dbReference type="Pfam" id="PF22435">
    <property type="entry name" value="MRM3-like_sub_bind"/>
    <property type="match status" value="1"/>
</dbReference>
<dbReference type="GO" id="GO:0003723">
    <property type="term" value="F:RNA binding"/>
    <property type="evidence" value="ECO:0007669"/>
    <property type="project" value="InterPro"/>
</dbReference>
<evidence type="ECO:0000256" key="3">
    <source>
        <dbReference type="ARBA" id="ARBA00022679"/>
    </source>
</evidence>
<dbReference type="KEGG" id="mama:GII36_02150"/>
<keyword evidence="2 6" id="KW-0489">Methyltransferase</keyword>
<dbReference type="Gene3D" id="3.40.1280.10">
    <property type="match status" value="1"/>
</dbReference>
<gene>
    <name evidence="6" type="ORF">GII36_02150</name>
</gene>
<dbReference type="RefSeq" id="WP_260764108.1">
    <property type="nucleotide sequence ID" value="NZ_CP045921.1"/>
</dbReference>
<proteinExistence type="inferred from homology"/>
<dbReference type="GO" id="GO:0008173">
    <property type="term" value="F:RNA methyltransferase activity"/>
    <property type="evidence" value="ECO:0007669"/>
    <property type="project" value="InterPro"/>
</dbReference>
<sequence length="265" mass="28459">MSDIITSNNNPTVRRLRKLATSGKTRREEGRTIASGTHLAHSFLDTGDTPEICIIATAAQANEEVIELVRQLQHTSTTLIEFADNIYESVADVHAAVGISIVFSIPEASNTALIGDALLVEDVQDPGNLGTMLRTAAASGITDVYLSPDCASAWSPKALRAGMGAQFALRIYEQSNLQKLIKSSQTPVYATMLTGDSVDLYDLDLRQPTAWLVGNEGQGVSTVLATLTTERVHIPQAATPVESLNVAAATAVCLYEQFRQRQSSQ</sequence>
<dbReference type="CDD" id="cd18095">
    <property type="entry name" value="SpoU-like_rRNA-MTase"/>
    <property type="match status" value="1"/>
</dbReference>
<reference evidence="6" key="1">
    <citation type="journal article" date="2021" name="Nat. Microbiol.">
        <title>Cocultivation of an ultrasmall environmental parasitic bacterium with lytic ability against bacteria associated with wastewater foams.</title>
        <authorList>
            <person name="Batinovic S."/>
            <person name="Rose J.J.A."/>
            <person name="Ratcliffe J."/>
            <person name="Seviour R.J."/>
            <person name="Petrovski S."/>
        </authorList>
    </citation>
    <scope>NUCLEOTIDE SEQUENCE</scope>
    <source>
        <strain evidence="6">JR1</strain>
    </source>
</reference>
<keyword evidence="7" id="KW-1185">Reference proteome</keyword>
<dbReference type="InterPro" id="IPR029064">
    <property type="entry name" value="Ribosomal_eL30-like_sf"/>
</dbReference>
<dbReference type="Pfam" id="PF00588">
    <property type="entry name" value="SpoU_methylase"/>
    <property type="match status" value="1"/>
</dbReference>
<organism evidence="6 7">
    <name type="scientific">Candidatus Mycosynbacter amalyticus</name>
    <dbReference type="NCBI Taxonomy" id="2665156"/>
    <lineage>
        <taxon>Bacteria</taxon>
        <taxon>Candidatus Saccharimonadota</taxon>
        <taxon>Candidatus Saccharimonadota incertae sedis</taxon>
        <taxon>Candidatus Mycosynbacter</taxon>
    </lineage>
</organism>
<evidence type="ECO:0000259" key="5">
    <source>
        <dbReference type="Pfam" id="PF22435"/>
    </source>
</evidence>
<evidence type="ECO:0000313" key="7">
    <source>
        <dbReference type="Proteomes" id="UP001059824"/>
    </source>
</evidence>
<dbReference type="EMBL" id="CP045921">
    <property type="protein sequence ID" value="QHN42650.1"/>
    <property type="molecule type" value="Genomic_DNA"/>
</dbReference>
<dbReference type="InterPro" id="IPR053888">
    <property type="entry name" value="MRM3-like_sub_bind"/>
</dbReference>
<dbReference type="GO" id="GO:0032259">
    <property type="term" value="P:methylation"/>
    <property type="evidence" value="ECO:0007669"/>
    <property type="project" value="UniProtKB-KW"/>
</dbReference>
<evidence type="ECO:0000256" key="1">
    <source>
        <dbReference type="ARBA" id="ARBA00007228"/>
    </source>
</evidence>